<dbReference type="InterPro" id="IPR002052">
    <property type="entry name" value="DNA_methylase_N6_adenine_CS"/>
</dbReference>
<dbReference type="InterPro" id="IPR010787">
    <property type="entry name" value="DUF1385"/>
</dbReference>
<dbReference type="InterPro" id="IPR007848">
    <property type="entry name" value="Small_mtfrase_dom"/>
</dbReference>
<protein>
    <recommendedName>
        <fullName evidence="4">Release factor glutamine methyltransferase</fullName>
        <shortName evidence="4">RF MTase</shortName>
        <ecNumber evidence="4">2.1.1.297</ecNumber>
    </recommendedName>
    <alternativeName>
        <fullName evidence="4">N5-glutamine methyltransferase PrmC</fullName>
    </alternativeName>
    <alternativeName>
        <fullName evidence="4">Protein-(glutamine-N5) MTase PrmC</fullName>
    </alternativeName>
    <alternativeName>
        <fullName evidence="4">Protein-glutamine N-methyltransferase PrmC</fullName>
    </alternativeName>
</protein>
<dbReference type="InterPro" id="IPR040758">
    <property type="entry name" value="PrmC_N"/>
</dbReference>
<evidence type="ECO:0000259" key="7">
    <source>
        <dbReference type="Pfam" id="PF17827"/>
    </source>
</evidence>
<dbReference type="Pfam" id="PF05175">
    <property type="entry name" value="MTS"/>
    <property type="match status" value="1"/>
</dbReference>
<feature type="transmembrane region" description="Helical" evidence="5">
    <location>
        <begin position="109"/>
        <end position="133"/>
    </location>
</feature>
<comment type="catalytic activity">
    <reaction evidence="4">
        <text>L-glutaminyl-[peptide chain release factor] + S-adenosyl-L-methionine = N(5)-methyl-L-glutaminyl-[peptide chain release factor] + S-adenosyl-L-homocysteine + H(+)</text>
        <dbReference type="Rhea" id="RHEA:42896"/>
        <dbReference type="Rhea" id="RHEA-COMP:10271"/>
        <dbReference type="Rhea" id="RHEA-COMP:10272"/>
        <dbReference type="ChEBI" id="CHEBI:15378"/>
        <dbReference type="ChEBI" id="CHEBI:30011"/>
        <dbReference type="ChEBI" id="CHEBI:57856"/>
        <dbReference type="ChEBI" id="CHEBI:59789"/>
        <dbReference type="ChEBI" id="CHEBI:61891"/>
        <dbReference type="EC" id="2.1.1.297"/>
    </reaction>
</comment>
<dbReference type="PANTHER" id="PTHR42867">
    <property type="entry name" value="MEMBRANE PROTEIN-RELATED"/>
    <property type="match status" value="1"/>
</dbReference>
<comment type="similarity">
    <text evidence="4">Belongs to the protein N5-glutamine methyltransferase family. PrmC subfamily.</text>
</comment>
<accession>A0ABM7SY22</accession>
<keyword evidence="5" id="KW-1133">Transmembrane helix</keyword>
<keyword evidence="9" id="KW-1185">Reference proteome</keyword>
<feature type="binding site" evidence="4">
    <location>
        <begin position="496"/>
        <end position="499"/>
    </location>
    <ligand>
        <name>substrate</name>
    </ligand>
</feature>
<feature type="transmembrane region" description="Helical" evidence="5">
    <location>
        <begin position="145"/>
        <end position="165"/>
    </location>
</feature>
<dbReference type="PROSITE" id="PS00092">
    <property type="entry name" value="N6_MTASE"/>
    <property type="match status" value="1"/>
</dbReference>
<dbReference type="EC" id="2.1.1.297" evidence="4"/>
<evidence type="ECO:0000256" key="2">
    <source>
        <dbReference type="ARBA" id="ARBA00022679"/>
    </source>
</evidence>
<dbReference type="InterPro" id="IPR004556">
    <property type="entry name" value="HemK-like"/>
</dbReference>
<dbReference type="NCBIfam" id="TIGR03534">
    <property type="entry name" value="RF_mod_PrmC"/>
    <property type="match status" value="1"/>
</dbReference>
<feature type="domain" description="Release factor glutamine methyltransferase N-terminal" evidence="7">
    <location>
        <begin position="312"/>
        <end position="381"/>
    </location>
</feature>
<evidence type="ECO:0000259" key="6">
    <source>
        <dbReference type="Pfam" id="PF05175"/>
    </source>
</evidence>
<evidence type="ECO:0000256" key="5">
    <source>
        <dbReference type="SAM" id="Phobius"/>
    </source>
</evidence>
<dbReference type="Pfam" id="PF07136">
    <property type="entry name" value="DUF1385"/>
    <property type="match status" value="1"/>
</dbReference>
<dbReference type="InterPro" id="IPR019874">
    <property type="entry name" value="RF_methyltr_PrmC"/>
</dbReference>
<evidence type="ECO:0000256" key="3">
    <source>
        <dbReference type="ARBA" id="ARBA00022691"/>
    </source>
</evidence>
<dbReference type="Gene3D" id="3.40.50.150">
    <property type="entry name" value="Vaccinia Virus protein VP39"/>
    <property type="match status" value="1"/>
</dbReference>
<dbReference type="Pfam" id="PF17827">
    <property type="entry name" value="PrmC_N"/>
    <property type="match status" value="1"/>
</dbReference>
<dbReference type="InterPro" id="IPR029063">
    <property type="entry name" value="SAM-dependent_MTases_sf"/>
</dbReference>
<dbReference type="CDD" id="cd02440">
    <property type="entry name" value="AdoMet_MTases"/>
    <property type="match status" value="1"/>
</dbReference>
<reference evidence="9" key="1">
    <citation type="submission" date="2021-07" db="EMBL/GenBank/DDBJ databases">
        <title>Complete genome sequencing of a Clostridium isolate.</title>
        <authorList>
            <person name="Ueki A."/>
            <person name="Tonouchi A."/>
        </authorList>
    </citation>
    <scope>NUCLEOTIDE SEQUENCE [LARGE SCALE GENOMIC DNA]</scope>
    <source>
        <strain evidence="9">C5S11</strain>
    </source>
</reference>
<organism evidence="8 9">
    <name type="scientific">Clostridium gelidum</name>
    <dbReference type="NCBI Taxonomy" id="704125"/>
    <lineage>
        <taxon>Bacteria</taxon>
        <taxon>Bacillati</taxon>
        <taxon>Bacillota</taxon>
        <taxon>Clostridia</taxon>
        <taxon>Eubacteriales</taxon>
        <taxon>Clostridiaceae</taxon>
        <taxon>Clostridium</taxon>
    </lineage>
</organism>
<keyword evidence="5" id="KW-0812">Transmembrane</keyword>
<evidence type="ECO:0000313" key="9">
    <source>
        <dbReference type="Proteomes" id="UP000824633"/>
    </source>
</evidence>
<keyword evidence="3 4" id="KW-0949">S-adenosyl-L-methionine</keyword>
<dbReference type="SUPFAM" id="SSF53335">
    <property type="entry name" value="S-adenosyl-L-methionine-dependent methyltransferases"/>
    <property type="match status" value="1"/>
</dbReference>
<proteinExistence type="inferred from homology"/>
<evidence type="ECO:0000256" key="4">
    <source>
        <dbReference type="HAMAP-Rule" id="MF_02126"/>
    </source>
</evidence>
<dbReference type="EMBL" id="AP024849">
    <property type="protein sequence ID" value="BCZ44495.1"/>
    <property type="molecule type" value="Genomic_DNA"/>
</dbReference>
<feature type="transmembrane region" description="Helical" evidence="5">
    <location>
        <begin position="211"/>
        <end position="232"/>
    </location>
</feature>
<keyword evidence="5" id="KW-0472">Membrane</keyword>
<dbReference type="Gene3D" id="1.10.8.10">
    <property type="entry name" value="DNA helicase RuvA subunit, C-terminal domain"/>
    <property type="match status" value="1"/>
</dbReference>
<evidence type="ECO:0000256" key="1">
    <source>
        <dbReference type="ARBA" id="ARBA00022603"/>
    </source>
</evidence>
<feature type="binding site" evidence="4">
    <location>
        <position position="496"/>
    </location>
    <ligand>
        <name>S-adenosyl-L-methionine</name>
        <dbReference type="ChEBI" id="CHEBI:59789"/>
    </ligand>
</feature>
<feature type="binding site" evidence="4">
    <location>
        <position position="450"/>
    </location>
    <ligand>
        <name>S-adenosyl-L-methionine</name>
        <dbReference type="ChEBI" id="CHEBI:59789"/>
    </ligand>
</feature>
<name>A0ABM7SY22_9CLOT</name>
<comment type="function">
    <text evidence="4">Methylates the class 1 translation termination release factors RF1/PrfA and RF2/PrfB on the glutamine residue of the universally conserved GGQ motif.</text>
</comment>
<sequence length="593" mass="67029">MILLMKRCDVGGQAVIEGVMMRGGKSLATAVRTPNGNIEIEYKDNKPLTKKYPLLNIPFLRGFFVFIDSMKVGMQAMNYSASFLEEEVESPSKFEIWLDNKFGERVNDIFMGITMIVSFIFAIGLFVALPTGIASIFNKAGMSNIILHLIEAAIRITILVLYMFLISKMKDIYRVFQYHGAEHKTIFCYEAMEELTVENVKKQSRLHPRCGTNFLFLIMFVSIAIFSFTGWGGIVERLALRIILIPLVTGISYEIIKWLGKSDGMLSKIIAYPGLKLQLLTTKEPDDSQIEVAIAALKASEGIQDSNKKIEELINTGTTTLKENGIDTARLDAELLLGNIIEKNRVYLITNREEEVSHENTKKYFDLIEKRRNKMPVKYILKKCEFMGIDFYVEEGVLIPRGDTEILVDEVLKNIQEDEEKNICDLCSGSGAIGIALASFRQNVKVDLIDNYPIPEKVSIINIKENNLENRVSFIKSDLLEKAIENKNIYDIIVSNPPYIEEEEIESLMDDVKKYEPHTALNGGIDGLDFYKEIIKQSQVALKNNGILAFEIGHNQAEKVKLLMKEGNFTNVKVVKDFASLDRVVIGFKAGFL</sequence>
<keyword evidence="2 4" id="KW-0808">Transferase</keyword>
<keyword evidence="1 4" id="KW-0489">Methyltransferase</keyword>
<dbReference type="HAMAP" id="MF_02126">
    <property type="entry name" value="RF_methyltr_PrmC"/>
    <property type="match status" value="1"/>
</dbReference>
<gene>
    <name evidence="4" type="primary">prmC</name>
    <name evidence="8" type="ORF">psyc5s11_05620</name>
</gene>
<dbReference type="PANTHER" id="PTHR42867:SF1">
    <property type="entry name" value="MEMBRANE PROTEIN-RELATED"/>
    <property type="match status" value="1"/>
</dbReference>
<dbReference type="NCBIfam" id="TIGR00536">
    <property type="entry name" value="hemK_fam"/>
    <property type="match status" value="1"/>
</dbReference>
<dbReference type="Proteomes" id="UP000824633">
    <property type="component" value="Chromosome"/>
</dbReference>
<comment type="caution">
    <text evidence="4">Lacks conserved residue(s) required for the propagation of feature annotation.</text>
</comment>
<feature type="domain" description="Methyltransferase small" evidence="6">
    <location>
        <begin position="412"/>
        <end position="505"/>
    </location>
</feature>
<evidence type="ECO:0000313" key="8">
    <source>
        <dbReference type="EMBL" id="BCZ44495.1"/>
    </source>
</evidence>